<name>A0ABM7MZA1_ERWRD</name>
<dbReference type="RefSeq" id="WP_213202313.1">
    <property type="nucleotide sequence ID" value="NZ_AP024329.1"/>
</dbReference>
<reference evidence="1 2" key="1">
    <citation type="submission" date="2021-01" db="EMBL/GenBank/DDBJ databases">
        <title>Complete genome sequence of Erwinia rhapontici MAFF 311153.</title>
        <authorList>
            <person name="Morohoshi T."/>
            <person name="Someya N."/>
        </authorList>
    </citation>
    <scope>NUCLEOTIDE SEQUENCE [LARGE SCALE GENOMIC DNA]</scope>
    <source>
        <strain evidence="1 2">MAFF 311153</strain>
    </source>
</reference>
<protein>
    <submittedName>
        <fullName evidence="1">Uncharacterized protein</fullName>
    </submittedName>
</protein>
<dbReference type="EMBL" id="AP024329">
    <property type="protein sequence ID" value="BCQ34576.1"/>
    <property type="molecule type" value="Genomic_DNA"/>
</dbReference>
<proteinExistence type="predicted"/>
<gene>
    <name evidence="1" type="ORF">ERHA53_19190</name>
</gene>
<dbReference type="NCBIfam" id="NF038384">
    <property type="entry name" value="zinc_YnfU_fam"/>
    <property type="match status" value="1"/>
</dbReference>
<sequence>MTYFQYAMERIKLITTEVECPDCHRPGRQSITMQSKASPMKCPHCETRFTLQQ</sequence>
<evidence type="ECO:0000313" key="2">
    <source>
        <dbReference type="Proteomes" id="UP000677515"/>
    </source>
</evidence>
<dbReference type="InterPro" id="IPR057793">
    <property type="entry name" value="YnfU-like"/>
</dbReference>
<accession>A0ABM7MZA1</accession>
<dbReference type="Proteomes" id="UP000677515">
    <property type="component" value="Chromosome"/>
</dbReference>
<organism evidence="1 2">
    <name type="scientific">Erwinia rhapontici</name>
    <name type="common">Pectobacterium rhapontici</name>
    <dbReference type="NCBI Taxonomy" id="55212"/>
    <lineage>
        <taxon>Bacteria</taxon>
        <taxon>Pseudomonadati</taxon>
        <taxon>Pseudomonadota</taxon>
        <taxon>Gammaproteobacteria</taxon>
        <taxon>Enterobacterales</taxon>
        <taxon>Erwiniaceae</taxon>
        <taxon>Erwinia</taxon>
    </lineage>
</organism>
<keyword evidence="2" id="KW-1185">Reference proteome</keyword>
<evidence type="ECO:0000313" key="1">
    <source>
        <dbReference type="EMBL" id="BCQ34576.1"/>
    </source>
</evidence>